<evidence type="ECO:0000256" key="1">
    <source>
        <dbReference type="SAM" id="MobiDB-lite"/>
    </source>
</evidence>
<feature type="region of interest" description="Disordered" evidence="1">
    <location>
        <begin position="1"/>
        <end position="121"/>
    </location>
</feature>
<proteinExistence type="predicted"/>
<dbReference type="AlphaFoldDB" id="A0A9W9HUC6"/>
<dbReference type="EMBL" id="JAPQKO010000006">
    <property type="protein sequence ID" value="KAJ5155194.1"/>
    <property type="molecule type" value="Genomic_DNA"/>
</dbReference>
<organism evidence="2 3">
    <name type="scientific">Penicillium capsulatum</name>
    <dbReference type="NCBI Taxonomy" id="69766"/>
    <lineage>
        <taxon>Eukaryota</taxon>
        <taxon>Fungi</taxon>
        <taxon>Dikarya</taxon>
        <taxon>Ascomycota</taxon>
        <taxon>Pezizomycotina</taxon>
        <taxon>Eurotiomycetes</taxon>
        <taxon>Eurotiomycetidae</taxon>
        <taxon>Eurotiales</taxon>
        <taxon>Aspergillaceae</taxon>
        <taxon>Penicillium</taxon>
    </lineage>
</organism>
<dbReference type="Proteomes" id="UP001146351">
    <property type="component" value="Unassembled WGS sequence"/>
</dbReference>
<evidence type="ECO:0000313" key="3">
    <source>
        <dbReference type="Proteomes" id="UP001146351"/>
    </source>
</evidence>
<protein>
    <submittedName>
        <fullName evidence="2">Uncharacterized protein</fullName>
    </submittedName>
</protein>
<gene>
    <name evidence="2" type="ORF">N7492_007997</name>
</gene>
<feature type="compositionally biased region" description="Polar residues" evidence="1">
    <location>
        <begin position="34"/>
        <end position="50"/>
    </location>
</feature>
<feature type="compositionally biased region" description="Basic and acidic residues" evidence="1">
    <location>
        <begin position="1"/>
        <end position="33"/>
    </location>
</feature>
<reference evidence="2" key="2">
    <citation type="journal article" date="2023" name="IMA Fungus">
        <title>Comparative genomic study of the Penicillium genus elucidates a diverse pangenome and 15 lateral gene transfer events.</title>
        <authorList>
            <person name="Petersen C."/>
            <person name="Sorensen T."/>
            <person name="Nielsen M.R."/>
            <person name="Sondergaard T.E."/>
            <person name="Sorensen J.L."/>
            <person name="Fitzpatrick D.A."/>
            <person name="Frisvad J.C."/>
            <person name="Nielsen K.L."/>
        </authorList>
    </citation>
    <scope>NUCLEOTIDE SEQUENCE</scope>
    <source>
        <strain evidence="2">IBT 21917</strain>
    </source>
</reference>
<sequence length="154" mass="16446">MEPLTKDLKPDDLLEASTKDIKPEGPKSGEKPDQNSNVKSKPRPSQTQPPFEQLAQFGIPSVSPAQAPANSPSPSPSATTTDNRPGDNRKGNRDDNLPVVDQGVPTGDLQIPGVTKGGDEKDSSLKIKIHLNLHAKVRLDLDAQIYGDVVIGLL</sequence>
<feature type="compositionally biased region" description="Low complexity" evidence="1">
    <location>
        <begin position="60"/>
        <end position="78"/>
    </location>
</feature>
<reference evidence="2" key="1">
    <citation type="submission" date="2022-11" db="EMBL/GenBank/DDBJ databases">
        <authorList>
            <person name="Petersen C."/>
        </authorList>
    </citation>
    <scope>NUCLEOTIDE SEQUENCE</scope>
    <source>
        <strain evidence="2">IBT 21917</strain>
    </source>
</reference>
<keyword evidence="3" id="KW-1185">Reference proteome</keyword>
<name>A0A9W9HUC6_9EURO</name>
<dbReference type="OrthoDB" id="2279190at2759"/>
<accession>A0A9W9HUC6</accession>
<feature type="compositionally biased region" description="Basic and acidic residues" evidence="1">
    <location>
        <begin position="84"/>
        <end position="96"/>
    </location>
</feature>
<evidence type="ECO:0000313" key="2">
    <source>
        <dbReference type="EMBL" id="KAJ5155194.1"/>
    </source>
</evidence>
<comment type="caution">
    <text evidence="2">The sequence shown here is derived from an EMBL/GenBank/DDBJ whole genome shotgun (WGS) entry which is preliminary data.</text>
</comment>